<dbReference type="NCBIfam" id="TIGR01167">
    <property type="entry name" value="LPXTG_anchor"/>
    <property type="match status" value="1"/>
</dbReference>
<feature type="region of interest" description="Disordered" evidence="1">
    <location>
        <begin position="879"/>
        <end position="918"/>
    </location>
</feature>
<feature type="region of interest" description="Disordered" evidence="1">
    <location>
        <begin position="1414"/>
        <end position="1437"/>
    </location>
</feature>
<feature type="domain" description="DUF5979" evidence="3">
    <location>
        <begin position="2322"/>
        <end position="2426"/>
    </location>
</feature>
<keyword evidence="2" id="KW-0472">Membrane</keyword>
<dbReference type="Pfam" id="PF19407">
    <property type="entry name" value="DUF5979"/>
    <property type="match status" value="9"/>
</dbReference>
<proteinExistence type="predicted"/>
<keyword evidence="2" id="KW-1133">Transmembrane helix</keyword>
<organism evidence="4 5">
    <name type="scientific">Nocardioides albus</name>
    <dbReference type="NCBI Taxonomy" id="1841"/>
    <lineage>
        <taxon>Bacteria</taxon>
        <taxon>Bacillati</taxon>
        <taxon>Actinomycetota</taxon>
        <taxon>Actinomycetes</taxon>
        <taxon>Propionibacteriales</taxon>
        <taxon>Nocardioidaceae</taxon>
        <taxon>Nocardioides</taxon>
    </lineage>
</organism>
<feature type="region of interest" description="Disordered" evidence="1">
    <location>
        <begin position="930"/>
        <end position="952"/>
    </location>
</feature>
<feature type="compositionally biased region" description="Polar residues" evidence="1">
    <location>
        <begin position="10"/>
        <end position="21"/>
    </location>
</feature>
<feature type="transmembrane region" description="Helical" evidence="2">
    <location>
        <begin position="2796"/>
        <end position="2818"/>
    </location>
</feature>
<feature type="domain" description="DUF5979" evidence="3">
    <location>
        <begin position="1767"/>
        <end position="1863"/>
    </location>
</feature>
<sequence>MADELPNPQNPNAQLDITKSVDSPGPYGPGDTIVYTIQVGCSAIDVGVDCSDAITTDVIPEPLVVQQVTPSGPNSHADPVVDGQNVRVDWTEPLDAGGEGMVNNTTSEVQITVQVPEDINHDQWDGATLTNEATAEATNANDVSDSVDVTLAIPLELATSATKSFEPTSALAAEGTPVTANLGGTNETNGAVETLVIQDPTDPTATPNPFTYLGFTGFGTVTPPEGATGTTYEVYVDGAWVECTTPACPGVDLTAVQGTRVTFTGDIPADATAAVDLNLETTEEAAGVSEDTVVNNEIQTTVTRDGENATANADADFTLRANTITVGATKAFDPSVVVAGQSSTVTIGGSNDSAIAIDSLTITEPSTGSFPEDYTFGGFTAGIAYPAGATSGKVVYQPSGEEVPFVDGGTPAPPTGGAESVTSFQIVFEGDIEPGAETSASFDVDTDADATGLPKTVNNEVAVEGDNDGAKGNATADDDLYIYDEVIEPYVNKQIRPSEILAYPGNVVTISLQGGTTERPNPPETTTGTTGDASQIVVQDPMAPVEGNVFWNAFDLDTIAQTPVPADATLTVEYYDTTTGEWVVLDGPIAGPTVYSADVPADVSEVAGGVRFVYDYTGDGDGFAPGTDVEPNFTATLRPQGDGRYEDPAYAEPTDADHTFIPNCAQTNATASTDGVPSGETKMDPEDCPEVELIPTDPGTADLMNKEFGQSSSGGDKTVFERSGDTIPSTLNWSTGGYSGFETVELTDIDDPEGTAVADSVYDAFNLIRIQPITPETDPYMVYDQITDVQLWDGTTWTSAANNPCPDACDGTFPGMDLTADEQESTLAVKLIYAESPTRADRIEGDLDAPPVGSGVARSIDDDRALTLVWQVRDTKRSDGSPALAVDDYNRPDPGVVRNTANATGFPADGDPVTDTDFDDVVINDAPITTTTDKTWEGGPISVPGPGTPQEDYPLSRMTVTTENTTPAKVDQLQITDPAPGSTTEQDPFDYFRLYKINAITEPEGTENTTVTLTCPDGSTSEYTRDEALALTLDTMPCDVSGVQVLFDGRIASAGTGVLALDMQIRRENRATGEPITPEDSPVANTAQGVVADVDAIQTCPPGQGDRYACDQGTATIEIADATYDIEATKKIEPASQKEGDSSPVKVTIGSQSSGSARPYIESQEDDDPTFWNAMDFVQMDPSWTLPEPVEHVQACYLTGGTFTDATVATGLAGDEGGVGGTWTCQEIPGGGPPFDDDELTLQQAKDFLAAAPAGEIHGLRFQFMAGSEDGWVNPTHPNIQVPFQVVRRDELRSGGPVPSTRSDQEAAPGETEAGVFTDTVDVHGTTVLIGLNNRLEADDSADATYTYEHLTVGVEVDKTPAGQVQPGEVIPFKLTYTNTGEAALTNPVFTDVLPSDAEGNQLIFDPDAAPGSSPYSFALSGAAPEPPNGQPLPTDEDQITITEDGDTITFAMPDGTVLEPGQTYTITIELMLRPGLTPDDVVTNTDKIIADEPFDPESCSPNYDAETGECWDETSVSPVRVAALSTMKKVKADVPVEEEGIPEIYLDRRALPEGSDLPDDYCDDQADEDGFYRGACVPNTYPGDTETWRYTITNSGTLPLDELVSVDVLPHVGDNGVIVDLPRNSEWTPTWANQLELVDDSGNSATLTTYYANTYEPCTADLSPLDGDPCPEGAWLPYDDSVDPSQVKSIKTVVTFEDPNLFDPGETVTLQYKTRTTPQNQAQVGYPVAWNTVATGGVSNDNGTRDTVLPTEGRKVGVTYPTGPIQLEKIVSGEGAEYAPDTFTVNLTCTVPGQTEPMDLSGVNPITLTPGADPVQVDGLPWGSECTATEADQGQYDQTIGTATVGGPEDEIGLITVENEFTLGDLEVTKAVTSDAVDANGDPLTYGPFSVEVICRYDGEVVRAVPFRIEDGETIAIEDLPTGAVCTITERNNAGAAEVNITPDEDPDTPGAQVTIGSREDPDTNPVEVEVENVYETGSLRLLKEVTGEALENDPDLADGPFEFQVTCRLTDPTRPDGEVVYDRSITLPDDDNVDNEQMDYQVDNLPSGAECVIEETDNGGATGHTVDPNQVTIGTDPAEPAQVTATNTFLTGGMAVTKQVDSDAVDQDGNPISYGPFEMQVTCTFEGRQVWGDGFDASPMTQTIDAGESWAISGLPVGAECVTEETGTADAVETSVSPEAVIIGDADEPTQVVTVTNSYDVGSLELVKESTGDALENNPELADGPFRFRITCTLTDASRPDGEQVYDNRVVLPRDDNVDNDQMDYLIENLPTGADCEVTEPGDGGATSHTIDGIPATVGDDNAEPVTVTATNTFATGDLAVTKSVTTDAVDQDGEPISYGPFEIATSCTFNGRPVVADGYEENPMTETIEAGETVTYTGLPTGSQCTVTEPDSADATGVTISPKQPVTVGDGDVVEVDVDNRYDVGSLHLRKFVPEQVRDYPISQGPFTFSVTCTLTDASHPDGTVVYQDDEIVLPDEDNVDNDVMDYRINNIAAGAECTVEETDDGAANGHVVTPGTVTISADENHEPEVKRVVVTNFFGAGKATVKKSMVGPGAELYGAGPFEVTVKCTYTDVNGKEQPLNTPGGETRELSADNDYTATYDPLLVDSHCTIEETQTGGANSSVITDADGNEVSEFTVKPVRNRDEPTGESMEFTVTNTFDTGSVKVEKTVNGPGEGPYEVELACTYDVDGTATDVDIPGGATRTLKSGSMTTTYEDLPAGAECTLEETDDGGAESTTITPNAGDPTVGVVTVGNGDQVTLDVVNEFPPSGPSDDGDQDDSSSGVLPDTGSGAWLMVAALIGLALLLSGGVFLAAGRKRRHEGS</sequence>
<feature type="domain" description="DUF5979" evidence="3">
    <location>
        <begin position="2668"/>
        <end position="2770"/>
    </location>
</feature>
<feature type="region of interest" description="Disordered" evidence="1">
    <location>
        <begin position="1292"/>
        <end position="1312"/>
    </location>
</feature>
<feature type="domain" description="DUF5979" evidence="3">
    <location>
        <begin position="2548"/>
        <end position="2664"/>
    </location>
</feature>
<feature type="domain" description="DUF5979" evidence="3">
    <location>
        <begin position="2207"/>
        <end position="2317"/>
    </location>
</feature>
<reference evidence="4 5" key="1">
    <citation type="submission" date="2020-08" db="EMBL/GenBank/DDBJ databases">
        <title>Genomic Encyclopedia of Type Strains, Phase III (KMG-III): the genomes of soil and plant-associated and newly described type strains.</title>
        <authorList>
            <person name="Whitman W."/>
        </authorList>
    </citation>
    <scope>NUCLEOTIDE SEQUENCE [LARGE SCALE GENOMIC DNA]</scope>
    <source>
        <strain evidence="4 5">CECT 3302</strain>
    </source>
</reference>
<feature type="domain" description="DUF5979" evidence="3">
    <location>
        <begin position="1867"/>
        <end position="1977"/>
    </location>
</feature>
<feature type="region of interest" description="Disordered" evidence="1">
    <location>
        <begin position="2770"/>
        <end position="2790"/>
    </location>
</feature>
<gene>
    <name evidence="4" type="ORF">FHS12_005219</name>
</gene>
<feature type="domain" description="DUF5979" evidence="3">
    <location>
        <begin position="2445"/>
        <end position="2540"/>
    </location>
</feature>
<evidence type="ECO:0000259" key="3">
    <source>
        <dbReference type="Pfam" id="PF19407"/>
    </source>
</evidence>
<feature type="region of interest" description="Disordered" evidence="1">
    <location>
        <begin position="1132"/>
        <end position="1167"/>
    </location>
</feature>
<protein>
    <submittedName>
        <fullName evidence="4">Putative repeat protein (TIGR01451 family)/LPXTG-motif cell wall-anchored protein</fullName>
    </submittedName>
</protein>
<accession>A0A7W5AA04</accession>
<feature type="domain" description="DUF5979" evidence="3">
    <location>
        <begin position="2097"/>
        <end position="2202"/>
    </location>
</feature>
<dbReference type="RefSeq" id="WP_183551974.1">
    <property type="nucleotide sequence ID" value="NZ_BMQT01000018.1"/>
</dbReference>
<keyword evidence="2" id="KW-0812">Transmembrane</keyword>
<keyword evidence="5" id="KW-1185">Reference proteome</keyword>
<evidence type="ECO:0000256" key="1">
    <source>
        <dbReference type="SAM" id="MobiDB-lite"/>
    </source>
</evidence>
<feature type="compositionally biased region" description="Basic and acidic residues" evidence="1">
    <location>
        <begin position="1132"/>
        <end position="1141"/>
    </location>
</feature>
<evidence type="ECO:0000313" key="5">
    <source>
        <dbReference type="Proteomes" id="UP000577707"/>
    </source>
</evidence>
<dbReference type="Proteomes" id="UP000577707">
    <property type="component" value="Unassembled WGS sequence"/>
</dbReference>
<feature type="region of interest" description="Disordered" evidence="1">
    <location>
        <begin position="1"/>
        <end position="25"/>
    </location>
</feature>
<name>A0A7W5AA04_9ACTN</name>
<feature type="domain" description="DUF5979" evidence="3">
    <location>
        <begin position="1982"/>
        <end position="2091"/>
    </location>
</feature>
<dbReference type="EMBL" id="JACHXG010000018">
    <property type="protein sequence ID" value="MBB3092242.1"/>
    <property type="molecule type" value="Genomic_DNA"/>
</dbReference>
<dbReference type="Gene3D" id="2.60.40.1140">
    <property type="entry name" value="Collagen-binding surface protein Cna, B-type domain"/>
    <property type="match status" value="1"/>
</dbReference>
<evidence type="ECO:0000313" key="4">
    <source>
        <dbReference type="EMBL" id="MBB3092242.1"/>
    </source>
</evidence>
<feature type="region of interest" description="Disordered" evidence="1">
    <location>
        <begin position="1940"/>
        <end position="1966"/>
    </location>
</feature>
<comment type="caution">
    <text evidence="4">The sequence shown here is derived from an EMBL/GenBank/DDBJ whole genome shotgun (WGS) entry which is preliminary data.</text>
</comment>
<dbReference type="InterPro" id="IPR046022">
    <property type="entry name" value="DUF5979"/>
</dbReference>
<evidence type="ECO:0000256" key="2">
    <source>
        <dbReference type="SAM" id="Phobius"/>
    </source>
</evidence>